<dbReference type="PANTHER" id="PTHR22839:SF0">
    <property type="entry name" value="THO COMPLEX SUBUNIT 3"/>
    <property type="match status" value="1"/>
</dbReference>
<dbReference type="PROSITE" id="PS50082">
    <property type="entry name" value="WD_REPEATS_2"/>
    <property type="match status" value="1"/>
</dbReference>
<evidence type="ECO:0000256" key="2">
    <source>
        <dbReference type="ARBA" id="ARBA00022737"/>
    </source>
</evidence>
<reference evidence="5" key="1">
    <citation type="submission" date="2022-07" db="EMBL/GenBank/DDBJ databases">
        <title>Phylogenomic reconstructions and comparative analyses of Kickxellomycotina fungi.</title>
        <authorList>
            <person name="Reynolds N.K."/>
            <person name="Stajich J.E."/>
            <person name="Barry K."/>
            <person name="Grigoriev I.V."/>
            <person name="Crous P."/>
            <person name="Smith M.E."/>
        </authorList>
    </citation>
    <scope>NUCLEOTIDE SEQUENCE</scope>
    <source>
        <strain evidence="5">NBRC 105414</strain>
    </source>
</reference>
<dbReference type="InterPro" id="IPR040132">
    <property type="entry name" value="Tex1/THOC3"/>
</dbReference>
<dbReference type="GO" id="GO:0000445">
    <property type="term" value="C:THO complex part of transcription export complex"/>
    <property type="evidence" value="ECO:0007669"/>
    <property type="project" value="TreeGrafter"/>
</dbReference>
<protein>
    <submittedName>
        <fullName evidence="5">THO complex subunit 3</fullName>
    </submittedName>
</protein>
<evidence type="ECO:0000256" key="4">
    <source>
        <dbReference type="PROSITE-ProRule" id="PRU00221"/>
    </source>
</evidence>
<evidence type="ECO:0000256" key="1">
    <source>
        <dbReference type="ARBA" id="ARBA00022574"/>
    </source>
</evidence>
<keyword evidence="2" id="KW-0677">Repeat</keyword>
<keyword evidence="1 4" id="KW-0853">WD repeat</keyword>
<evidence type="ECO:0000313" key="5">
    <source>
        <dbReference type="EMBL" id="KAJ2779123.1"/>
    </source>
</evidence>
<dbReference type="InterPro" id="IPR001680">
    <property type="entry name" value="WD40_rpt"/>
</dbReference>
<dbReference type="OrthoDB" id="340259at2759"/>
<dbReference type="Pfam" id="PF00400">
    <property type="entry name" value="WD40"/>
    <property type="match status" value="4"/>
</dbReference>
<keyword evidence="6" id="KW-1185">Reference proteome</keyword>
<dbReference type="SUPFAM" id="SSF50978">
    <property type="entry name" value="WD40 repeat-like"/>
    <property type="match status" value="1"/>
</dbReference>
<dbReference type="SMART" id="SM00320">
    <property type="entry name" value="WD40"/>
    <property type="match status" value="5"/>
</dbReference>
<organism evidence="5 6">
    <name type="scientific">Coemansia javaensis</name>
    <dbReference type="NCBI Taxonomy" id="2761396"/>
    <lineage>
        <taxon>Eukaryota</taxon>
        <taxon>Fungi</taxon>
        <taxon>Fungi incertae sedis</taxon>
        <taxon>Zoopagomycota</taxon>
        <taxon>Kickxellomycotina</taxon>
        <taxon>Kickxellomycetes</taxon>
        <taxon>Kickxellales</taxon>
        <taxon>Kickxellaceae</taxon>
        <taxon>Coemansia</taxon>
    </lineage>
</organism>
<dbReference type="EMBL" id="JANBUL010000192">
    <property type="protein sequence ID" value="KAJ2779123.1"/>
    <property type="molecule type" value="Genomic_DNA"/>
</dbReference>
<comment type="caution">
    <text evidence="5">The sequence shown here is derived from an EMBL/GenBank/DDBJ whole genome shotgun (WGS) entry which is preliminary data.</text>
</comment>
<proteinExistence type="inferred from homology"/>
<comment type="similarity">
    <text evidence="3">Belongs to the THOC3 family.</text>
</comment>
<dbReference type="AlphaFoldDB" id="A0A9W8HA60"/>
<evidence type="ECO:0000256" key="3">
    <source>
        <dbReference type="ARBA" id="ARBA00046343"/>
    </source>
</evidence>
<dbReference type="GO" id="GO:0006406">
    <property type="term" value="P:mRNA export from nucleus"/>
    <property type="evidence" value="ECO:0007669"/>
    <property type="project" value="InterPro"/>
</dbReference>
<accession>A0A9W8HA60</accession>
<evidence type="ECO:0000313" key="6">
    <source>
        <dbReference type="Proteomes" id="UP001140217"/>
    </source>
</evidence>
<feature type="repeat" description="WD" evidence="4">
    <location>
        <begin position="188"/>
        <end position="229"/>
    </location>
</feature>
<dbReference type="Proteomes" id="UP001140217">
    <property type="component" value="Unassembled WGS sequence"/>
</dbReference>
<sequence length="310" mass="32773">MGPPHDAFRKCSENRIHWEQGTVYDLSWSSDGTLLTAAGSKGPVRSWRLGRGGHKEGEEHRGLGDGIERLAWCPAAQCAHVLAAAEYEKTVHLWDQRSGGAAARLATGRPVSDVRWSPDGRFLAVAARDEGIDVFDPAQPLAPVFSADAGATVEAAAWSADARLLLLATHAGAVEAFAWPTMEHVTAIPAHTAACNALAVDPRGGLLATGSNDATLELWSADDLSLAHTIAAHDSPLMFAGFSMDGRFVASASDDPELRIHDTFSAELAHSLPLDAMATALEWHPRNLALAYGTSASSKTAGKPALTVFL</sequence>
<name>A0A9W8HA60_9FUNG</name>
<gene>
    <name evidence="5" type="primary">THOC3</name>
    <name evidence="5" type="ORF">H4R18_004188</name>
</gene>
<dbReference type="PROSITE" id="PS50294">
    <property type="entry name" value="WD_REPEATS_REGION"/>
    <property type="match status" value="1"/>
</dbReference>
<dbReference type="Gene3D" id="2.130.10.10">
    <property type="entry name" value="YVTN repeat-like/Quinoprotein amine dehydrogenase"/>
    <property type="match status" value="2"/>
</dbReference>
<dbReference type="InterPro" id="IPR036322">
    <property type="entry name" value="WD40_repeat_dom_sf"/>
</dbReference>
<dbReference type="InterPro" id="IPR015943">
    <property type="entry name" value="WD40/YVTN_repeat-like_dom_sf"/>
</dbReference>
<dbReference type="PANTHER" id="PTHR22839">
    <property type="entry name" value="THO COMPLEX SUBUNIT 3 THO3"/>
    <property type="match status" value="1"/>
</dbReference>